<keyword evidence="1" id="KW-1133">Transmembrane helix</keyword>
<evidence type="ECO:0000256" key="1">
    <source>
        <dbReference type="SAM" id="Phobius"/>
    </source>
</evidence>
<organism evidence="3 4">
    <name type="scientific">Amycolatopsis camponoti</name>
    <dbReference type="NCBI Taxonomy" id="2606593"/>
    <lineage>
        <taxon>Bacteria</taxon>
        <taxon>Bacillati</taxon>
        <taxon>Actinomycetota</taxon>
        <taxon>Actinomycetes</taxon>
        <taxon>Pseudonocardiales</taxon>
        <taxon>Pseudonocardiaceae</taxon>
        <taxon>Amycolatopsis</taxon>
    </lineage>
</organism>
<dbReference type="InterPro" id="IPR024775">
    <property type="entry name" value="DinB-like"/>
</dbReference>
<dbReference type="SUPFAM" id="SSF109854">
    <property type="entry name" value="DinB/YfiT-like putative metalloenzymes"/>
    <property type="match status" value="1"/>
</dbReference>
<keyword evidence="4" id="KW-1185">Reference proteome</keyword>
<evidence type="ECO:0000259" key="2">
    <source>
        <dbReference type="Pfam" id="PF12867"/>
    </source>
</evidence>
<feature type="domain" description="DinB-like" evidence="2">
    <location>
        <begin position="35"/>
        <end position="191"/>
    </location>
</feature>
<dbReference type="Pfam" id="PF12867">
    <property type="entry name" value="DinB_2"/>
    <property type="match status" value="1"/>
</dbReference>
<gene>
    <name evidence="3" type="ORF">AA23TX_03521</name>
</gene>
<proteinExistence type="predicted"/>
<dbReference type="Proteomes" id="UP000399805">
    <property type="component" value="Unassembled WGS sequence"/>
</dbReference>
<dbReference type="Gene3D" id="1.20.120.450">
    <property type="entry name" value="dinb family like domain"/>
    <property type="match status" value="1"/>
</dbReference>
<reference evidence="3 4" key="1">
    <citation type="submission" date="2019-09" db="EMBL/GenBank/DDBJ databases">
        <authorList>
            <person name="Leyn A S."/>
        </authorList>
    </citation>
    <scope>NUCLEOTIDE SEQUENCE [LARGE SCALE GENOMIC DNA]</scope>
    <source>
        <strain evidence="3">AA231_1</strain>
    </source>
</reference>
<sequence length="196" mass="22916">MIRTRRVTRERRLAFPDPVADTSTVDKRAVHEGMERTRKSFHELLDAASRSDLRRTSAGTRWNNRQLLFHMLLGYLIIRALLRLVRIFGRLPDGASREYARLLNAGTRPFDVVNFAGSWLGGTLMPRSWMVTLFDRTIAALHRRLDGESDIDLARGMHYPTRWDPFFQDYMTLADVYRFPARHFDFHHGQLTMPLD</sequence>
<feature type="transmembrane region" description="Helical" evidence="1">
    <location>
        <begin position="67"/>
        <end position="88"/>
    </location>
</feature>
<dbReference type="AlphaFoldDB" id="A0A6I8LN74"/>
<name>A0A6I8LN74_9PSEU</name>
<evidence type="ECO:0000313" key="3">
    <source>
        <dbReference type="EMBL" id="VVJ18500.1"/>
    </source>
</evidence>
<dbReference type="EMBL" id="CABVGP010000001">
    <property type="protein sequence ID" value="VVJ18500.1"/>
    <property type="molecule type" value="Genomic_DNA"/>
</dbReference>
<keyword evidence="1" id="KW-0472">Membrane</keyword>
<keyword evidence="1" id="KW-0812">Transmembrane</keyword>
<protein>
    <recommendedName>
        <fullName evidence="2">DinB-like domain-containing protein</fullName>
    </recommendedName>
</protein>
<dbReference type="InterPro" id="IPR034660">
    <property type="entry name" value="DinB/YfiT-like"/>
</dbReference>
<evidence type="ECO:0000313" key="4">
    <source>
        <dbReference type="Proteomes" id="UP000399805"/>
    </source>
</evidence>
<accession>A0A6I8LN74</accession>